<accession>A0AAV4S2K6</accession>
<comment type="caution">
    <text evidence="1">The sequence shown here is derived from an EMBL/GenBank/DDBJ whole genome shotgun (WGS) entry which is preliminary data.</text>
</comment>
<dbReference type="EMBL" id="BPLQ01006930">
    <property type="protein sequence ID" value="GIY26268.1"/>
    <property type="molecule type" value="Genomic_DNA"/>
</dbReference>
<evidence type="ECO:0000313" key="1">
    <source>
        <dbReference type="EMBL" id="GIY26268.1"/>
    </source>
</evidence>
<dbReference type="AlphaFoldDB" id="A0AAV4S2K6"/>
<sequence>MVIQSENRQETSMDKDHQLFLLDYAQDQMRRNSSLVFQEAPLKAKLRQEKDKFANVGHLLLFCLSEVSASIGGMMLGRWRILTSCTEEQNRGLHIPRGRYFLS</sequence>
<protein>
    <submittedName>
        <fullName evidence="1">Uncharacterized protein</fullName>
    </submittedName>
</protein>
<gene>
    <name evidence="1" type="ORF">CDAR_406531</name>
</gene>
<name>A0AAV4S2K6_9ARAC</name>
<organism evidence="1 2">
    <name type="scientific">Caerostris darwini</name>
    <dbReference type="NCBI Taxonomy" id="1538125"/>
    <lineage>
        <taxon>Eukaryota</taxon>
        <taxon>Metazoa</taxon>
        <taxon>Ecdysozoa</taxon>
        <taxon>Arthropoda</taxon>
        <taxon>Chelicerata</taxon>
        <taxon>Arachnida</taxon>
        <taxon>Araneae</taxon>
        <taxon>Araneomorphae</taxon>
        <taxon>Entelegynae</taxon>
        <taxon>Araneoidea</taxon>
        <taxon>Araneidae</taxon>
        <taxon>Caerostris</taxon>
    </lineage>
</organism>
<dbReference type="Proteomes" id="UP001054837">
    <property type="component" value="Unassembled WGS sequence"/>
</dbReference>
<reference evidence="1 2" key="1">
    <citation type="submission" date="2021-06" db="EMBL/GenBank/DDBJ databases">
        <title>Caerostris darwini draft genome.</title>
        <authorList>
            <person name="Kono N."/>
            <person name="Arakawa K."/>
        </authorList>
    </citation>
    <scope>NUCLEOTIDE SEQUENCE [LARGE SCALE GENOMIC DNA]</scope>
</reference>
<evidence type="ECO:0000313" key="2">
    <source>
        <dbReference type="Proteomes" id="UP001054837"/>
    </source>
</evidence>
<proteinExistence type="predicted"/>
<keyword evidence="2" id="KW-1185">Reference proteome</keyword>